<protein>
    <submittedName>
        <fullName evidence="3">Uncharacterized protein</fullName>
    </submittedName>
</protein>
<keyword evidence="2" id="KW-0472">Membrane</keyword>
<reference evidence="3 4" key="1">
    <citation type="submission" date="2024-07" db="EMBL/GenBank/DDBJ databases">
        <title>Section-level genome sequencing and comparative genomics of Aspergillus sections Usti and Cavernicolus.</title>
        <authorList>
            <consortium name="Lawrence Berkeley National Laboratory"/>
            <person name="Nybo J.L."/>
            <person name="Vesth T.C."/>
            <person name="Theobald S."/>
            <person name="Frisvad J.C."/>
            <person name="Larsen T.O."/>
            <person name="Kjaerboelling I."/>
            <person name="Rothschild-Mancinelli K."/>
            <person name="Lyhne E.K."/>
            <person name="Kogle M.E."/>
            <person name="Barry K."/>
            <person name="Clum A."/>
            <person name="Na H."/>
            <person name="Ledsgaard L."/>
            <person name="Lin J."/>
            <person name="Lipzen A."/>
            <person name="Kuo A."/>
            <person name="Riley R."/>
            <person name="Mondo S."/>
            <person name="LaButti K."/>
            <person name="Haridas S."/>
            <person name="Pangalinan J."/>
            <person name="Salamov A.A."/>
            <person name="Simmons B.A."/>
            <person name="Magnuson J.K."/>
            <person name="Chen J."/>
            <person name="Drula E."/>
            <person name="Henrissat B."/>
            <person name="Wiebenga A."/>
            <person name="Lubbers R.J."/>
            <person name="Gomes A.C."/>
            <person name="Macurrencykelacurrency M.R."/>
            <person name="Stajich J."/>
            <person name="Grigoriev I.V."/>
            <person name="Mortensen U.H."/>
            <person name="De vries R.P."/>
            <person name="Baker S.E."/>
            <person name="Andersen M.R."/>
        </authorList>
    </citation>
    <scope>NUCLEOTIDE SEQUENCE [LARGE SCALE GENOMIC DNA]</scope>
    <source>
        <strain evidence="3 4">CBS 756.74</strain>
    </source>
</reference>
<feature type="transmembrane region" description="Helical" evidence="2">
    <location>
        <begin position="21"/>
        <end position="43"/>
    </location>
</feature>
<sequence length="552" mass="60298">MRRLIPRSPFLSKPFLGSIELLSLSVHFIFQFLAAFLLFPFFFSLCLSQVPALFPTSRGWAGSSKALVAMQRAVEQAGSVFTGWITSCLSCLDSSGDDGSAGHQQAMNQKGAEREMQICHAQPHLVPPMKLTVYDDLPSPGPPRASSFPTWVMEEGRNFASRASSRASMSLRRKSTVPVRIGAPTDFRRVTTLPDISSGFRPLELNFESPANRLPELPLFSDYGLEQQQAPIARPPKALSFMTDFSYQTRPRTHRPTSSFNLPRKPVGSGSRRSSLATLELLMERQVPVAHPLIPHFSTRASTASVATGLATSTLTSPPTWPDQIVDRPPPKDDPPRVSHDATTVTPSAPRTPRTATPPDKTLPPIPTKNHFPPGRFFYEPPATPDTQPLESSPSPSPFRSSRVTQWLLQTSSPSKLPSTPPPHPRKPSFSDKFSMRIRARTLSGSTLAPSINSFNVPGAFKAPATAATPPLSHTTTATTTTARTSTLDSRVEMSSEMPYACPLPVPVPKKTQSSNLSGMHSRAGPTIHEAQHSYSYYDHDHHRPSAIGVAF</sequence>
<dbReference type="EMBL" id="JBFXLR010000017">
    <property type="protein sequence ID" value="KAL2851776.1"/>
    <property type="molecule type" value="Genomic_DNA"/>
</dbReference>
<evidence type="ECO:0000256" key="1">
    <source>
        <dbReference type="SAM" id="MobiDB-lite"/>
    </source>
</evidence>
<feature type="compositionally biased region" description="Basic and acidic residues" evidence="1">
    <location>
        <begin position="325"/>
        <end position="340"/>
    </location>
</feature>
<evidence type="ECO:0000313" key="3">
    <source>
        <dbReference type="EMBL" id="KAL2851776.1"/>
    </source>
</evidence>
<dbReference type="GeneID" id="98164754"/>
<dbReference type="RefSeq" id="XP_070900033.1">
    <property type="nucleotide sequence ID" value="XM_071049590.1"/>
</dbReference>
<accession>A0ABR4KHM8</accession>
<keyword evidence="2" id="KW-1133">Transmembrane helix</keyword>
<feature type="region of interest" description="Disordered" evidence="1">
    <location>
        <begin position="249"/>
        <end position="273"/>
    </location>
</feature>
<feature type="compositionally biased region" description="Low complexity" evidence="1">
    <location>
        <begin position="392"/>
        <end position="403"/>
    </location>
</feature>
<feature type="compositionally biased region" description="Low complexity" evidence="1">
    <location>
        <begin position="342"/>
        <end position="359"/>
    </location>
</feature>
<evidence type="ECO:0000313" key="4">
    <source>
        <dbReference type="Proteomes" id="UP001610444"/>
    </source>
</evidence>
<name>A0ABR4KHM8_9EURO</name>
<evidence type="ECO:0000256" key="2">
    <source>
        <dbReference type="SAM" id="Phobius"/>
    </source>
</evidence>
<gene>
    <name evidence="3" type="ORF">BJX68DRAFT_66848</name>
</gene>
<feature type="region of interest" description="Disordered" evidence="1">
    <location>
        <begin position="500"/>
        <end position="522"/>
    </location>
</feature>
<organism evidence="3 4">
    <name type="scientific">Aspergillus pseudodeflectus</name>
    <dbReference type="NCBI Taxonomy" id="176178"/>
    <lineage>
        <taxon>Eukaryota</taxon>
        <taxon>Fungi</taxon>
        <taxon>Dikarya</taxon>
        <taxon>Ascomycota</taxon>
        <taxon>Pezizomycotina</taxon>
        <taxon>Eurotiomycetes</taxon>
        <taxon>Eurotiomycetidae</taxon>
        <taxon>Eurotiales</taxon>
        <taxon>Aspergillaceae</taxon>
        <taxon>Aspergillus</taxon>
        <taxon>Aspergillus subgen. Nidulantes</taxon>
    </lineage>
</organism>
<feature type="region of interest" description="Disordered" evidence="1">
    <location>
        <begin position="312"/>
        <end position="433"/>
    </location>
</feature>
<keyword evidence="4" id="KW-1185">Reference proteome</keyword>
<dbReference type="Proteomes" id="UP001610444">
    <property type="component" value="Unassembled WGS sequence"/>
</dbReference>
<feature type="compositionally biased region" description="Polar residues" evidence="1">
    <location>
        <begin position="249"/>
        <end position="261"/>
    </location>
</feature>
<keyword evidence="2" id="KW-0812">Transmembrane</keyword>
<proteinExistence type="predicted"/>
<comment type="caution">
    <text evidence="3">The sequence shown here is derived from an EMBL/GenBank/DDBJ whole genome shotgun (WGS) entry which is preliminary data.</text>
</comment>